<dbReference type="Gene3D" id="3.40.50.2300">
    <property type="match status" value="1"/>
</dbReference>
<dbReference type="InterPro" id="IPR001789">
    <property type="entry name" value="Sig_transdc_resp-reg_receiver"/>
</dbReference>
<keyword evidence="1" id="KW-0597">Phosphoprotein</keyword>
<reference evidence="3" key="2">
    <citation type="submission" date="2020-09" db="EMBL/GenBank/DDBJ databases">
        <authorList>
            <person name="Sun Q."/>
            <person name="Zhou Y."/>
        </authorList>
    </citation>
    <scope>NUCLEOTIDE SEQUENCE</scope>
    <source>
        <strain evidence="3">CGMCC 1.15880</strain>
    </source>
</reference>
<dbReference type="RefSeq" id="WP_188672995.1">
    <property type="nucleotide sequence ID" value="NZ_BMKA01000002.1"/>
</dbReference>
<feature type="domain" description="Response regulatory" evidence="2">
    <location>
        <begin position="2"/>
        <end position="117"/>
    </location>
</feature>
<dbReference type="SMART" id="SM00448">
    <property type="entry name" value="REC"/>
    <property type="match status" value="1"/>
</dbReference>
<evidence type="ECO:0000256" key="1">
    <source>
        <dbReference type="PROSITE-ProRule" id="PRU00169"/>
    </source>
</evidence>
<dbReference type="Pfam" id="PF00072">
    <property type="entry name" value="Response_reg"/>
    <property type="match status" value="1"/>
</dbReference>
<dbReference type="CDD" id="cd00156">
    <property type="entry name" value="REC"/>
    <property type="match status" value="1"/>
</dbReference>
<evidence type="ECO:0000313" key="4">
    <source>
        <dbReference type="Proteomes" id="UP000628017"/>
    </source>
</evidence>
<accession>A0A916VPJ0</accession>
<evidence type="ECO:0000313" key="3">
    <source>
        <dbReference type="EMBL" id="GGA16044.1"/>
    </source>
</evidence>
<dbReference type="PROSITE" id="PS50110">
    <property type="entry name" value="RESPONSE_REGULATORY"/>
    <property type="match status" value="1"/>
</dbReference>
<protein>
    <recommendedName>
        <fullName evidence="2">Response regulatory domain-containing protein</fullName>
    </recommendedName>
</protein>
<dbReference type="GO" id="GO:0000160">
    <property type="term" value="P:phosphorelay signal transduction system"/>
    <property type="evidence" value="ECO:0007669"/>
    <property type="project" value="InterPro"/>
</dbReference>
<feature type="modified residue" description="4-aspartylphosphate" evidence="1">
    <location>
        <position position="51"/>
    </location>
</feature>
<evidence type="ECO:0000259" key="2">
    <source>
        <dbReference type="PROSITE" id="PS50110"/>
    </source>
</evidence>
<comment type="caution">
    <text evidence="3">The sequence shown here is derived from an EMBL/GenBank/DDBJ whole genome shotgun (WGS) entry which is preliminary data.</text>
</comment>
<dbReference type="AlphaFoldDB" id="A0A916VPJ0"/>
<proteinExistence type="predicted"/>
<keyword evidence="4" id="KW-1185">Reference proteome</keyword>
<dbReference type="SUPFAM" id="SSF52172">
    <property type="entry name" value="CheY-like"/>
    <property type="match status" value="1"/>
</dbReference>
<sequence length="122" mass="13469">MNILVVEAVAELGRLWCRHLERQGGRTRLCPNEKCAIDALRFETFDVLVLDVGMEDTSVLAISDLATYRNPHVAIIVVTAKSFFSDGMIFDLIPNARGYLHTPVLPDDLAALVDHYGRSGGN</sequence>
<name>A0A916VPJ0_9RHOB</name>
<dbReference type="InterPro" id="IPR011006">
    <property type="entry name" value="CheY-like_superfamily"/>
</dbReference>
<gene>
    <name evidence="3" type="ORF">GCM10011498_15560</name>
</gene>
<dbReference type="Proteomes" id="UP000628017">
    <property type="component" value="Unassembled WGS sequence"/>
</dbReference>
<dbReference type="EMBL" id="BMKA01000002">
    <property type="protein sequence ID" value="GGA16044.1"/>
    <property type="molecule type" value="Genomic_DNA"/>
</dbReference>
<reference evidence="3" key="1">
    <citation type="journal article" date="2014" name="Int. J. Syst. Evol. Microbiol.">
        <title>Complete genome sequence of Corynebacterium casei LMG S-19264T (=DSM 44701T), isolated from a smear-ripened cheese.</title>
        <authorList>
            <consortium name="US DOE Joint Genome Institute (JGI-PGF)"/>
            <person name="Walter F."/>
            <person name="Albersmeier A."/>
            <person name="Kalinowski J."/>
            <person name="Ruckert C."/>
        </authorList>
    </citation>
    <scope>NUCLEOTIDE SEQUENCE</scope>
    <source>
        <strain evidence="3">CGMCC 1.15880</strain>
    </source>
</reference>
<organism evidence="3 4">
    <name type="scientific">Neptunicoccus cionae</name>
    <dbReference type="NCBI Taxonomy" id="2035344"/>
    <lineage>
        <taxon>Bacteria</taxon>
        <taxon>Pseudomonadati</taxon>
        <taxon>Pseudomonadota</taxon>
        <taxon>Alphaproteobacteria</taxon>
        <taxon>Rhodobacterales</taxon>
        <taxon>Paracoccaceae</taxon>
        <taxon>Neptunicoccus</taxon>
    </lineage>
</organism>